<dbReference type="InterPro" id="IPR025668">
    <property type="entry name" value="Tnp_DDE_dom"/>
</dbReference>
<evidence type="ECO:0000313" key="3">
    <source>
        <dbReference type="Proteomes" id="UP000051886"/>
    </source>
</evidence>
<keyword evidence="3" id="KW-1185">Reference proteome</keyword>
<evidence type="ECO:0000259" key="1">
    <source>
        <dbReference type="Pfam" id="PF13701"/>
    </source>
</evidence>
<proteinExistence type="predicted"/>
<reference evidence="2 3" key="1">
    <citation type="journal article" date="2015" name="Genome Announc.">
        <title>Expanding the biotechnology potential of lactobacilli through comparative genomics of 213 strains and associated genera.</title>
        <authorList>
            <person name="Sun Z."/>
            <person name="Harris H.M."/>
            <person name="McCann A."/>
            <person name="Guo C."/>
            <person name="Argimon S."/>
            <person name="Zhang W."/>
            <person name="Yang X."/>
            <person name="Jeffery I.B."/>
            <person name="Cooney J.C."/>
            <person name="Kagawa T.F."/>
            <person name="Liu W."/>
            <person name="Song Y."/>
            <person name="Salvetti E."/>
            <person name="Wrobel A."/>
            <person name="Rasinkangas P."/>
            <person name="Parkhill J."/>
            <person name="Rea M.C."/>
            <person name="O'Sullivan O."/>
            <person name="Ritari J."/>
            <person name="Douillard F.P."/>
            <person name="Paul Ross R."/>
            <person name="Yang R."/>
            <person name="Briner A.E."/>
            <person name="Felis G.E."/>
            <person name="de Vos W.M."/>
            <person name="Barrangou R."/>
            <person name="Klaenhammer T.R."/>
            <person name="Caufield P.W."/>
            <person name="Cui Y."/>
            <person name="Zhang H."/>
            <person name="O'Toole P.W."/>
        </authorList>
    </citation>
    <scope>NUCLEOTIDE SEQUENCE [LARGE SCALE GENOMIC DNA]</scope>
    <source>
        <strain evidence="2 3">NBRC 103219</strain>
    </source>
</reference>
<dbReference type="PATRIC" id="fig|449659.4.peg.1059"/>
<dbReference type="Pfam" id="PF13701">
    <property type="entry name" value="DDE_Tnp_1_4"/>
    <property type="match status" value="1"/>
</dbReference>
<gene>
    <name evidence="2" type="ORF">IV66_GL001049</name>
</gene>
<accession>A0A0R2L1T7</accession>
<protein>
    <submittedName>
        <fullName evidence="2">Transposase for insertion sequence element</fullName>
    </submittedName>
</protein>
<organism evidence="2 3">
    <name type="scientific">Ligilactobacillus pobuzihii</name>
    <dbReference type="NCBI Taxonomy" id="449659"/>
    <lineage>
        <taxon>Bacteria</taxon>
        <taxon>Bacillati</taxon>
        <taxon>Bacillota</taxon>
        <taxon>Bacilli</taxon>
        <taxon>Lactobacillales</taxon>
        <taxon>Lactobacillaceae</taxon>
        <taxon>Ligilactobacillus</taxon>
    </lineage>
</organism>
<dbReference type="EMBL" id="JQCN01000070">
    <property type="protein sequence ID" value="KRN95602.1"/>
    <property type="molecule type" value="Genomic_DNA"/>
</dbReference>
<feature type="domain" description="Transposase DDE" evidence="1">
    <location>
        <begin position="2"/>
        <end position="120"/>
    </location>
</feature>
<dbReference type="AlphaFoldDB" id="A0A0R2L1T7"/>
<comment type="caution">
    <text evidence="2">The sequence shown here is derived from an EMBL/GenBank/DDBJ whole genome shotgun (WGS) entry which is preliminary data.</text>
</comment>
<name>A0A0R2L1T7_9LACO</name>
<sequence length="127" mass="14553">MTNLELAFASDIFELYRQRGAMEDLIKEAKSVFVFDKTDSSSFTANRFRMLPAGVAYNLVQAMKKLVFSAELGNATSATLRFKPFHLAGRVNQHACKLWLHLSSTNVFDDLYWQTLFRTQEFQLSSN</sequence>
<dbReference type="Proteomes" id="UP000051886">
    <property type="component" value="Unassembled WGS sequence"/>
</dbReference>
<evidence type="ECO:0000313" key="2">
    <source>
        <dbReference type="EMBL" id="KRN95602.1"/>
    </source>
</evidence>